<keyword evidence="1" id="KW-0732">Signal</keyword>
<keyword evidence="3" id="KW-1185">Reference proteome</keyword>
<sequence length="144" mass="16344">MSFRSLRILAAAAALLATGAAQAYINGPVVWYSGTLDFSCPTTLPSGDVVMSPSDHSFSEPSLVACQTEWNNTYQYFISQGCEVVEQSLCAYHFVPFRVTAEEHMSPAIFNDFVRSERVLRERYRIDQYEIELKDLYKRSLPTR</sequence>
<evidence type="ECO:0000313" key="3">
    <source>
        <dbReference type="Proteomes" id="UP000295293"/>
    </source>
</evidence>
<comment type="caution">
    <text evidence="2">The sequence shown here is derived from an EMBL/GenBank/DDBJ whole genome shotgun (WGS) entry which is preliminary data.</text>
</comment>
<evidence type="ECO:0000256" key="1">
    <source>
        <dbReference type="SAM" id="SignalP"/>
    </source>
</evidence>
<dbReference type="AlphaFoldDB" id="A0A4R6YPB4"/>
<protein>
    <recommendedName>
        <fullName evidence="4">YARHG domain-containing protein</fullName>
    </recommendedName>
</protein>
<gene>
    <name evidence="2" type="ORF">DFR29_1153</name>
</gene>
<accession>A0A4R6YPB4</accession>
<dbReference type="Proteomes" id="UP000295293">
    <property type="component" value="Unassembled WGS sequence"/>
</dbReference>
<reference evidence="2 3" key="1">
    <citation type="submission" date="2019-03" db="EMBL/GenBank/DDBJ databases">
        <title>Genomic Encyclopedia of Type Strains, Phase IV (KMG-IV): sequencing the most valuable type-strain genomes for metagenomic binning, comparative biology and taxonomic classification.</title>
        <authorList>
            <person name="Goeker M."/>
        </authorList>
    </citation>
    <scope>NUCLEOTIDE SEQUENCE [LARGE SCALE GENOMIC DNA]</scope>
    <source>
        <strain evidence="2 3">DSM 21667</strain>
    </source>
</reference>
<organism evidence="2 3">
    <name type="scientific">Tahibacter aquaticus</name>
    <dbReference type="NCBI Taxonomy" id="520092"/>
    <lineage>
        <taxon>Bacteria</taxon>
        <taxon>Pseudomonadati</taxon>
        <taxon>Pseudomonadota</taxon>
        <taxon>Gammaproteobacteria</taxon>
        <taxon>Lysobacterales</taxon>
        <taxon>Rhodanobacteraceae</taxon>
        <taxon>Tahibacter</taxon>
    </lineage>
</organism>
<evidence type="ECO:0000313" key="2">
    <source>
        <dbReference type="EMBL" id="TDR39616.1"/>
    </source>
</evidence>
<feature type="chain" id="PRO_5020338457" description="YARHG domain-containing protein" evidence="1">
    <location>
        <begin position="24"/>
        <end position="144"/>
    </location>
</feature>
<dbReference type="EMBL" id="SNZH01000015">
    <property type="protein sequence ID" value="TDR39616.1"/>
    <property type="molecule type" value="Genomic_DNA"/>
</dbReference>
<name>A0A4R6YPB4_9GAMM</name>
<proteinExistence type="predicted"/>
<feature type="signal peptide" evidence="1">
    <location>
        <begin position="1"/>
        <end position="23"/>
    </location>
</feature>
<dbReference type="RefSeq" id="WP_133820620.1">
    <property type="nucleotide sequence ID" value="NZ_SNZH01000015.1"/>
</dbReference>
<evidence type="ECO:0008006" key="4">
    <source>
        <dbReference type="Google" id="ProtNLM"/>
    </source>
</evidence>